<dbReference type="EMBL" id="RFFH01000045">
    <property type="protein sequence ID" value="RMI27579.1"/>
    <property type="molecule type" value="Genomic_DNA"/>
</dbReference>
<accession>A0A3M2KQ34</accession>
<name>A0A3M2KQ34_9NOCA</name>
<comment type="caution">
    <text evidence="1">The sequence shown here is derived from an EMBL/GenBank/DDBJ whole genome shotgun (WGS) entry which is preliminary data.</text>
</comment>
<dbReference type="AlphaFoldDB" id="A0A3M2KQ34"/>
<evidence type="ECO:0008006" key="3">
    <source>
        <dbReference type="Google" id="ProtNLM"/>
    </source>
</evidence>
<sequence>MGTERTLSIVTTSTAVSTAAALEEFLRWLAGHRGRSGRVTSPETVRSYLSALPVAFAGITDVAALDTDAGRARLQANIRTALGE</sequence>
<evidence type="ECO:0000313" key="2">
    <source>
        <dbReference type="Proteomes" id="UP000279275"/>
    </source>
</evidence>
<gene>
    <name evidence="1" type="ORF">EBN03_33485</name>
</gene>
<keyword evidence="2" id="KW-1185">Reference proteome</keyword>
<dbReference type="Proteomes" id="UP000279275">
    <property type="component" value="Unassembled WGS sequence"/>
</dbReference>
<evidence type="ECO:0000313" key="1">
    <source>
        <dbReference type="EMBL" id="RMI27579.1"/>
    </source>
</evidence>
<protein>
    <recommendedName>
        <fullName evidence="3">Core-binding (CB) domain-containing protein</fullName>
    </recommendedName>
</protein>
<dbReference type="RefSeq" id="WP_122192179.1">
    <property type="nucleotide sequence ID" value="NZ_RFFH01000045.1"/>
</dbReference>
<organism evidence="1 2">
    <name type="scientific">Nocardia stercoris</name>
    <dbReference type="NCBI Taxonomy" id="2483361"/>
    <lineage>
        <taxon>Bacteria</taxon>
        <taxon>Bacillati</taxon>
        <taxon>Actinomycetota</taxon>
        <taxon>Actinomycetes</taxon>
        <taxon>Mycobacteriales</taxon>
        <taxon>Nocardiaceae</taxon>
        <taxon>Nocardia</taxon>
    </lineage>
</organism>
<reference evidence="1 2" key="1">
    <citation type="submission" date="2018-10" db="EMBL/GenBank/DDBJ databases">
        <title>Isolation from cow dung.</title>
        <authorList>
            <person name="Ling L."/>
        </authorList>
    </citation>
    <scope>NUCLEOTIDE SEQUENCE [LARGE SCALE GENOMIC DNA]</scope>
    <source>
        <strain evidence="1 2">NEAU-LL90</strain>
    </source>
</reference>
<proteinExistence type="predicted"/>